<keyword evidence="7" id="KW-0378">Hydrolase</keyword>
<feature type="site" description="Transition state stabilizer" evidence="16">
    <location>
        <position position="503"/>
    </location>
</feature>
<keyword evidence="11" id="KW-0482">Metalloprotease</keyword>
<keyword evidence="8 15" id="KW-0862">Zinc</keyword>
<dbReference type="PANTHER" id="PTHR11533:SF301">
    <property type="entry name" value="AMINOPEPTIDASE"/>
    <property type="match status" value="1"/>
</dbReference>
<evidence type="ECO:0000256" key="13">
    <source>
        <dbReference type="ARBA" id="ARBA00023180"/>
    </source>
</evidence>
<evidence type="ECO:0000256" key="11">
    <source>
        <dbReference type="ARBA" id="ARBA00023049"/>
    </source>
</evidence>
<dbReference type="GO" id="GO:0006508">
    <property type="term" value="P:proteolysis"/>
    <property type="evidence" value="ECO:0007669"/>
    <property type="project" value="UniProtKB-KW"/>
</dbReference>
<dbReference type="RefSeq" id="XP_022104256.1">
    <property type="nucleotide sequence ID" value="XM_022248564.1"/>
</dbReference>
<dbReference type="InterPro" id="IPR045357">
    <property type="entry name" value="Aminopeptidase_N-like_N"/>
</dbReference>
<reference evidence="22 23" key="1">
    <citation type="submission" date="2025-04" db="UniProtKB">
        <authorList>
            <consortium name="RefSeq"/>
        </authorList>
    </citation>
    <scope>IDENTIFICATION</scope>
</reference>
<evidence type="ECO:0000313" key="23">
    <source>
        <dbReference type="RefSeq" id="XP_022104257.1"/>
    </source>
</evidence>
<evidence type="ECO:0000256" key="3">
    <source>
        <dbReference type="ARBA" id="ARBA00022438"/>
    </source>
</evidence>
<keyword evidence="4" id="KW-0645">Protease</keyword>
<evidence type="ECO:0000256" key="10">
    <source>
        <dbReference type="ARBA" id="ARBA00022989"/>
    </source>
</evidence>
<dbReference type="InterPro" id="IPR014782">
    <property type="entry name" value="Peptidase_M1_dom"/>
</dbReference>
<dbReference type="InterPro" id="IPR042097">
    <property type="entry name" value="Aminopeptidase_N-like_N_sf"/>
</dbReference>
<dbReference type="OMA" id="MQYIFES"/>
<dbReference type="GeneID" id="110986589"/>
<evidence type="ECO:0000259" key="18">
    <source>
        <dbReference type="Pfam" id="PF01433"/>
    </source>
</evidence>
<dbReference type="GO" id="GO:0005615">
    <property type="term" value="C:extracellular space"/>
    <property type="evidence" value="ECO:0007669"/>
    <property type="project" value="TreeGrafter"/>
</dbReference>
<evidence type="ECO:0000256" key="9">
    <source>
        <dbReference type="ARBA" id="ARBA00022968"/>
    </source>
</evidence>
<dbReference type="InterPro" id="IPR024571">
    <property type="entry name" value="ERAP1-like_C_dom"/>
</dbReference>
<organism evidence="21 22">
    <name type="scientific">Acanthaster planci</name>
    <name type="common">Crown-of-thorns starfish</name>
    <dbReference type="NCBI Taxonomy" id="133434"/>
    <lineage>
        <taxon>Eukaryota</taxon>
        <taxon>Metazoa</taxon>
        <taxon>Echinodermata</taxon>
        <taxon>Eleutherozoa</taxon>
        <taxon>Asterozoa</taxon>
        <taxon>Asteroidea</taxon>
        <taxon>Valvatacea</taxon>
        <taxon>Valvatida</taxon>
        <taxon>Acanthasteridae</taxon>
        <taxon>Acanthaster</taxon>
    </lineage>
</organism>
<protein>
    <submittedName>
        <fullName evidence="22 23">Aminopeptidase N-like</fullName>
    </submittedName>
</protein>
<evidence type="ECO:0000313" key="21">
    <source>
        <dbReference type="Proteomes" id="UP000694845"/>
    </source>
</evidence>
<feature type="binding site" evidence="15">
    <location>
        <position position="416"/>
    </location>
    <ligand>
        <name>Zn(2+)</name>
        <dbReference type="ChEBI" id="CHEBI:29105"/>
        <note>catalytic</note>
    </ligand>
</feature>
<dbReference type="Proteomes" id="UP000694845">
    <property type="component" value="Unplaced"/>
</dbReference>
<evidence type="ECO:0000256" key="1">
    <source>
        <dbReference type="ARBA" id="ARBA00004606"/>
    </source>
</evidence>
<dbReference type="InterPro" id="IPR001930">
    <property type="entry name" value="Peptidase_M1"/>
</dbReference>
<dbReference type="Pfam" id="PF11838">
    <property type="entry name" value="ERAP1_C"/>
    <property type="match status" value="1"/>
</dbReference>
<dbReference type="GO" id="GO:0042277">
    <property type="term" value="F:peptide binding"/>
    <property type="evidence" value="ECO:0007669"/>
    <property type="project" value="TreeGrafter"/>
</dbReference>
<dbReference type="SUPFAM" id="SSF63737">
    <property type="entry name" value="Leukotriene A4 hydrolase N-terminal domain"/>
    <property type="match status" value="1"/>
</dbReference>
<evidence type="ECO:0000256" key="6">
    <source>
        <dbReference type="ARBA" id="ARBA00022723"/>
    </source>
</evidence>
<feature type="domain" description="Peptidase M1 membrane alanine aminopeptidase" evidence="18">
    <location>
        <begin position="346"/>
        <end position="566"/>
    </location>
</feature>
<evidence type="ECO:0000256" key="12">
    <source>
        <dbReference type="ARBA" id="ARBA00023136"/>
    </source>
</evidence>
<dbReference type="FunFam" id="1.10.390.10:FF:000006">
    <property type="entry name" value="Puromycin-sensitive aminopeptidase"/>
    <property type="match status" value="1"/>
</dbReference>
<feature type="domain" description="ERAP1-like C-terminal" evidence="19">
    <location>
        <begin position="654"/>
        <end position="980"/>
    </location>
</feature>
<evidence type="ECO:0000256" key="5">
    <source>
        <dbReference type="ARBA" id="ARBA00022692"/>
    </source>
</evidence>
<dbReference type="RefSeq" id="XP_022104257.1">
    <property type="nucleotide sequence ID" value="XM_022248565.1"/>
</dbReference>
<keyword evidence="9" id="KW-0735">Signal-anchor</keyword>
<keyword evidence="3" id="KW-0031">Aminopeptidase</keyword>
<evidence type="ECO:0000256" key="4">
    <source>
        <dbReference type="ARBA" id="ARBA00022670"/>
    </source>
</evidence>
<gene>
    <name evidence="22 23" type="primary">LOC110986589</name>
</gene>
<dbReference type="OrthoDB" id="10031169at2759"/>
<evidence type="ECO:0000256" key="7">
    <source>
        <dbReference type="ARBA" id="ARBA00022801"/>
    </source>
</evidence>
<proteinExistence type="inferred from homology"/>
<dbReference type="FunFam" id="2.60.40.1910:FF:000006">
    <property type="entry name" value="Aminopeptidase"/>
    <property type="match status" value="1"/>
</dbReference>
<keyword evidence="12 17" id="KW-0472">Membrane</keyword>
<feature type="active site" description="Proton acceptor" evidence="14">
    <location>
        <position position="417"/>
    </location>
</feature>
<dbReference type="PRINTS" id="PR00756">
    <property type="entry name" value="ALADIPTASE"/>
</dbReference>
<dbReference type="GO" id="GO:0043171">
    <property type="term" value="P:peptide catabolic process"/>
    <property type="evidence" value="ECO:0007669"/>
    <property type="project" value="TreeGrafter"/>
</dbReference>
<comment type="cofactor">
    <cofactor evidence="15">
        <name>Zn(2+)</name>
        <dbReference type="ChEBI" id="CHEBI:29105"/>
    </cofactor>
    <text evidence="15">Binds 1 zinc ion per subunit.</text>
</comment>
<dbReference type="Gene3D" id="1.25.50.20">
    <property type="match status" value="1"/>
</dbReference>
<feature type="domain" description="Aminopeptidase N-like N-terminal" evidence="20">
    <location>
        <begin position="113"/>
        <end position="311"/>
    </location>
</feature>
<evidence type="ECO:0000256" key="14">
    <source>
        <dbReference type="PIRSR" id="PIRSR634016-1"/>
    </source>
</evidence>
<keyword evidence="10 17" id="KW-1133">Transmembrane helix</keyword>
<dbReference type="Gene3D" id="2.60.40.1730">
    <property type="entry name" value="tricorn interacting facor f3 domain"/>
    <property type="match status" value="1"/>
</dbReference>
<comment type="subcellular location">
    <subcellularLocation>
        <location evidence="1">Membrane</location>
        <topology evidence="1">Single-pass type II membrane protein</topology>
    </subcellularLocation>
</comment>
<evidence type="ECO:0000256" key="15">
    <source>
        <dbReference type="PIRSR" id="PIRSR634016-3"/>
    </source>
</evidence>
<keyword evidence="5 17" id="KW-0812">Transmembrane</keyword>
<dbReference type="GO" id="GO:0016020">
    <property type="term" value="C:membrane"/>
    <property type="evidence" value="ECO:0007669"/>
    <property type="project" value="UniProtKB-SubCell"/>
</dbReference>
<dbReference type="Gene3D" id="1.10.390.10">
    <property type="entry name" value="Neutral Protease Domain 2"/>
    <property type="match status" value="1"/>
</dbReference>
<feature type="transmembrane region" description="Helical" evidence="17">
    <location>
        <begin position="20"/>
        <end position="47"/>
    </location>
</feature>
<feature type="binding site" evidence="15">
    <location>
        <position position="439"/>
    </location>
    <ligand>
        <name>Zn(2+)</name>
        <dbReference type="ChEBI" id="CHEBI:29105"/>
        <note>catalytic</note>
    </ligand>
</feature>
<dbReference type="GO" id="GO:0070006">
    <property type="term" value="F:metalloaminopeptidase activity"/>
    <property type="evidence" value="ECO:0007669"/>
    <property type="project" value="TreeGrafter"/>
</dbReference>
<dbReference type="GO" id="GO:0008270">
    <property type="term" value="F:zinc ion binding"/>
    <property type="evidence" value="ECO:0007669"/>
    <property type="project" value="InterPro"/>
</dbReference>
<name>A0A8B7ZLP1_ACAPL</name>
<accession>A0A8B7ZLP1</accession>
<evidence type="ECO:0000259" key="20">
    <source>
        <dbReference type="Pfam" id="PF17900"/>
    </source>
</evidence>
<keyword evidence="13" id="KW-0325">Glycoprotein</keyword>
<evidence type="ECO:0000313" key="22">
    <source>
        <dbReference type="RefSeq" id="XP_022104256.1"/>
    </source>
</evidence>
<dbReference type="Pfam" id="PF17900">
    <property type="entry name" value="Peptidase_M1_N"/>
    <property type="match status" value="1"/>
</dbReference>
<dbReference type="InterPro" id="IPR034016">
    <property type="entry name" value="M1_APN-typ"/>
</dbReference>
<dbReference type="SUPFAM" id="SSF55486">
    <property type="entry name" value="Metalloproteases ('zincins'), catalytic domain"/>
    <property type="match status" value="1"/>
</dbReference>
<sequence length="1005" mass="116767">MGRSEFSMEDNPGRKGNGVYCSPAVLVFSIITVGVMIAATALMTYYIPRSLNNDRATKEPIVQLPSTTENMIVPTDAPIMMSTKQVVTEPPAKPTTIPPSDLMRGRLPKTVLPRRYEVNLRPFLYDDDVVDSKLGERFTFDGWVRIKVECIEPTNEITLHSKNITVHGIPTVVSVSTLDKMDLFESYKMVDEYAFMILKLKKMLMPHQEYDIYMQYSGILGDDEAGFYPSKYLDEFNNTRYIATTQMEGPFARRVLPCFDEPSFKASYDVQLEHRHDMQALANGIATRKLRLDGHWSRTYFKRVPSMPTYLLAFIVHDFSSINVTNANGCLIRIWCQSDLIHLAPYALNVSDKVQTFFDDYLDNEYPLAKQDHIAIQEFGAGAMENWGLITYQDIYLLYGMEDFGNNMFYSEIITHELAHMWFGNLVTLEWWDDLWLNEGFATYMEHIGVNYVHPEFKKFQTFYLDNSNVALHYDSFGTFPALRAPVYADDEDIDYQFNSITYQKGGSILWMMEHFLTIEVFNQGVKNYLKERAYKNVNAEQLWHELTYADKEVGKHDVKKIMDTWTLQRGYPLITLTRTGNSMVATQKVFLQFNRTIEDDGFGDLGYKWYVPLTCVYKSGPADQYEKPQQVWMEPSDDYTYFDLPDDAKSDDWYLANAMMTGFYRVNYDDDNWQRLMDQAEMDPNVFSEENKVGLIYDSFILALVEVVPISYYNSFLSSFTNNSRRARRAAVSTSSYFVKMLDTRGAIKKRSAPLAQTYMLQLIEPMYVESGWDENFVLDFLPAGIRHEKSDRFDVTSTACRYGNQHCVTKATSMFKEYMSNPINNAIPENLRTCVYCNGIRFGKKLEWNFAYDMLRTTDDRRERTRWVRALTCSADTSLLQSYLQSMMDSNTFSRRDVEIILMGVAENPDGYEVAWDFLRNNWGTVSKMFKRKRQSLCDIFEEITSFFNTEEQLEELLEFSKGRNLGALKYTYESAITTTQVNIRWMEHSAFETEEALRRRVL</sequence>
<evidence type="ECO:0000256" key="16">
    <source>
        <dbReference type="PIRSR" id="PIRSR634016-4"/>
    </source>
</evidence>
<evidence type="ECO:0000256" key="17">
    <source>
        <dbReference type="SAM" id="Phobius"/>
    </source>
</evidence>
<evidence type="ECO:0000256" key="2">
    <source>
        <dbReference type="ARBA" id="ARBA00010136"/>
    </source>
</evidence>
<dbReference type="GO" id="GO:0005737">
    <property type="term" value="C:cytoplasm"/>
    <property type="evidence" value="ECO:0007669"/>
    <property type="project" value="TreeGrafter"/>
</dbReference>
<dbReference type="InterPro" id="IPR027268">
    <property type="entry name" value="Peptidase_M4/M1_CTD_sf"/>
</dbReference>
<dbReference type="AlphaFoldDB" id="A0A8B7ZLP1"/>
<feature type="binding site" evidence="15">
    <location>
        <position position="420"/>
    </location>
    <ligand>
        <name>Zn(2+)</name>
        <dbReference type="ChEBI" id="CHEBI:29105"/>
        <note>catalytic</note>
    </ligand>
</feature>
<dbReference type="KEGG" id="aplc:110986589"/>
<dbReference type="InterPro" id="IPR050344">
    <property type="entry name" value="Peptidase_M1_aminopeptidases"/>
</dbReference>
<dbReference type="Gene3D" id="2.60.40.1910">
    <property type="match status" value="1"/>
</dbReference>
<keyword evidence="6 15" id="KW-0479">Metal-binding</keyword>
<keyword evidence="21" id="KW-1185">Reference proteome</keyword>
<evidence type="ECO:0000259" key="19">
    <source>
        <dbReference type="Pfam" id="PF11838"/>
    </source>
</evidence>
<dbReference type="PANTHER" id="PTHR11533">
    <property type="entry name" value="PROTEASE M1 ZINC METALLOPROTEASE"/>
    <property type="match status" value="1"/>
</dbReference>
<dbReference type="FunFam" id="2.60.40.1730:FF:000012">
    <property type="entry name" value="Aminopeptidase N"/>
    <property type="match status" value="1"/>
</dbReference>
<evidence type="ECO:0000256" key="8">
    <source>
        <dbReference type="ARBA" id="ARBA00022833"/>
    </source>
</evidence>
<dbReference type="CDD" id="cd09601">
    <property type="entry name" value="M1_APN-Q_like"/>
    <property type="match status" value="1"/>
</dbReference>
<dbReference type="Pfam" id="PF01433">
    <property type="entry name" value="Peptidase_M1"/>
    <property type="match status" value="1"/>
</dbReference>
<comment type="similarity">
    <text evidence="2">Belongs to the peptidase M1 family.</text>
</comment>